<dbReference type="AlphaFoldDB" id="A0A2P2IWD1"/>
<proteinExistence type="predicted"/>
<evidence type="ECO:0000313" key="1">
    <source>
        <dbReference type="EMBL" id="MBW85531.1"/>
    </source>
</evidence>
<organism evidence="1">
    <name type="scientific">Rhizophora mucronata</name>
    <name type="common">Asiatic mangrove</name>
    <dbReference type="NCBI Taxonomy" id="61149"/>
    <lineage>
        <taxon>Eukaryota</taxon>
        <taxon>Viridiplantae</taxon>
        <taxon>Streptophyta</taxon>
        <taxon>Embryophyta</taxon>
        <taxon>Tracheophyta</taxon>
        <taxon>Spermatophyta</taxon>
        <taxon>Magnoliopsida</taxon>
        <taxon>eudicotyledons</taxon>
        <taxon>Gunneridae</taxon>
        <taxon>Pentapetalae</taxon>
        <taxon>rosids</taxon>
        <taxon>fabids</taxon>
        <taxon>Malpighiales</taxon>
        <taxon>Rhizophoraceae</taxon>
        <taxon>Rhizophora</taxon>
    </lineage>
</organism>
<name>A0A2P2IWD1_RHIMU</name>
<protein>
    <submittedName>
        <fullName evidence="1">Uncharacterized protein</fullName>
    </submittedName>
</protein>
<accession>A0A2P2IWD1</accession>
<sequence>MKVTVQFLKGIGGENSLVTGLSSMQIEKIIMQAKHLSQSLPINICSHT</sequence>
<reference evidence="1" key="1">
    <citation type="submission" date="2018-02" db="EMBL/GenBank/DDBJ databases">
        <title>Rhizophora mucronata_Transcriptome.</title>
        <authorList>
            <person name="Meera S.P."/>
            <person name="Sreeshan A."/>
            <person name="Augustine A."/>
        </authorList>
    </citation>
    <scope>NUCLEOTIDE SEQUENCE</scope>
    <source>
        <tissue evidence="1">Leaf</tissue>
    </source>
</reference>
<dbReference type="EMBL" id="GGEC01005048">
    <property type="protein sequence ID" value="MBW85531.1"/>
    <property type="molecule type" value="Transcribed_RNA"/>
</dbReference>